<reference evidence="3 4" key="1">
    <citation type="submission" date="2020-08" db="EMBL/GenBank/DDBJ databases">
        <title>Genomic Encyclopedia of Type Strains, Phase IV (KMG-IV): sequencing the most valuable type-strain genomes for metagenomic binning, comparative biology and taxonomic classification.</title>
        <authorList>
            <person name="Goeker M."/>
        </authorList>
    </citation>
    <scope>NUCLEOTIDE SEQUENCE [LARGE SCALE GENOMIC DNA]</scope>
    <source>
        <strain evidence="3 4">DSM 29854</strain>
    </source>
</reference>
<dbReference type="Gene3D" id="3.40.50.2000">
    <property type="entry name" value="Glycogen Phosphorylase B"/>
    <property type="match status" value="2"/>
</dbReference>
<dbReference type="PANTHER" id="PTHR45947">
    <property type="entry name" value="SULFOQUINOVOSYL TRANSFERASE SQD2"/>
    <property type="match status" value="1"/>
</dbReference>
<sequence>MKVAIVHEWFVDFSGSERVIEQLLQVFPEADLFSVIDFMPDAFRKHLLHKKATTTFIQHLPFARKQYRNYLPLMPLAIEQLDVSAYDVVLSSSHAVAKGVLTHANQLHICYCHSPARYAWDLYHQYLQESGLKTGIKGFFAKIILHRFRLWDLASTQRVDYFLANSNYIARRISKNYGRQSTVIYPPVDVDSFATVPQHGDFYFTASRMVTYKRIDLIVEAFRDMPDKKLVVIGDGPDFQKIKKLASKNVTLLGYQPFEVLKDYLQRAKAFIFAAEEDFGITPVEAQACGTPVIAYGKGGALETVTPVSGLFFRNQTKTSLQEAIATFEDTQFQFDPHKIKASVQRFNNNRFKEEIQQFVTEKFHGFQQSLSH</sequence>
<dbReference type="Proteomes" id="UP000563094">
    <property type="component" value="Unassembled WGS sequence"/>
</dbReference>
<accession>A0A839GQR1</accession>
<keyword evidence="3" id="KW-0808">Transferase</keyword>
<name>A0A839GQR1_9BACT</name>
<organism evidence="3 4">
    <name type="scientific">Rufibacter quisquiliarum</name>
    <dbReference type="NCBI Taxonomy" id="1549639"/>
    <lineage>
        <taxon>Bacteria</taxon>
        <taxon>Pseudomonadati</taxon>
        <taxon>Bacteroidota</taxon>
        <taxon>Cytophagia</taxon>
        <taxon>Cytophagales</taxon>
        <taxon>Hymenobacteraceae</taxon>
        <taxon>Rufibacter</taxon>
    </lineage>
</organism>
<dbReference type="RefSeq" id="WP_182513253.1">
    <property type="nucleotide sequence ID" value="NZ_JACJIQ010000009.1"/>
</dbReference>
<dbReference type="SUPFAM" id="SSF53756">
    <property type="entry name" value="UDP-Glycosyltransferase/glycogen phosphorylase"/>
    <property type="match status" value="1"/>
</dbReference>
<dbReference type="InterPro" id="IPR050194">
    <property type="entry name" value="Glycosyltransferase_grp1"/>
</dbReference>
<keyword evidence="4" id="KW-1185">Reference proteome</keyword>
<dbReference type="Pfam" id="PF13439">
    <property type="entry name" value="Glyco_transf_4"/>
    <property type="match status" value="1"/>
</dbReference>
<protein>
    <submittedName>
        <fullName evidence="3">Glycosyltransferase involved in cell wall biosynthesis</fullName>
    </submittedName>
</protein>
<evidence type="ECO:0000259" key="2">
    <source>
        <dbReference type="Pfam" id="PF13439"/>
    </source>
</evidence>
<dbReference type="Pfam" id="PF00534">
    <property type="entry name" value="Glycos_transf_1"/>
    <property type="match status" value="1"/>
</dbReference>
<proteinExistence type="predicted"/>
<comment type="caution">
    <text evidence="3">The sequence shown here is derived from an EMBL/GenBank/DDBJ whole genome shotgun (WGS) entry which is preliminary data.</text>
</comment>
<dbReference type="InterPro" id="IPR001296">
    <property type="entry name" value="Glyco_trans_1"/>
</dbReference>
<dbReference type="PANTHER" id="PTHR45947:SF3">
    <property type="entry name" value="SULFOQUINOVOSYL TRANSFERASE SQD2"/>
    <property type="match status" value="1"/>
</dbReference>
<feature type="domain" description="Glycosyltransferase subfamily 4-like N-terminal" evidence="2">
    <location>
        <begin position="14"/>
        <end position="191"/>
    </location>
</feature>
<evidence type="ECO:0000313" key="4">
    <source>
        <dbReference type="Proteomes" id="UP000563094"/>
    </source>
</evidence>
<gene>
    <name evidence="3" type="ORF">FHS90_002564</name>
</gene>
<dbReference type="InterPro" id="IPR028098">
    <property type="entry name" value="Glyco_trans_4-like_N"/>
</dbReference>
<dbReference type="AlphaFoldDB" id="A0A839GQR1"/>
<dbReference type="CDD" id="cd03804">
    <property type="entry name" value="GT4_WbaZ-like"/>
    <property type="match status" value="1"/>
</dbReference>
<evidence type="ECO:0000259" key="1">
    <source>
        <dbReference type="Pfam" id="PF00534"/>
    </source>
</evidence>
<evidence type="ECO:0000313" key="3">
    <source>
        <dbReference type="EMBL" id="MBA9077845.1"/>
    </source>
</evidence>
<dbReference type="GO" id="GO:0016757">
    <property type="term" value="F:glycosyltransferase activity"/>
    <property type="evidence" value="ECO:0007669"/>
    <property type="project" value="InterPro"/>
</dbReference>
<feature type="domain" description="Glycosyl transferase family 1" evidence="1">
    <location>
        <begin position="201"/>
        <end position="332"/>
    </location>
</feature>
<dbReference type="EMBL" id="JACJIQ010000009">
    <property type="protein sequence ID" value="MBA9077845.1"/>
    <property type="molecule type" value="Genomic_DNA"/>
</dbReference>